<evidence type="ECO:0000259" key="1">
    <source>
        <dbReference type="PROSITE" id="PS50075"/>
    </source>
</evidence>
<name>A0A1M6MVB0_9ACTN</name>
<dbReference type="STRING" id="1123357.SAMN02745244_03471"/>
<gene>
    <name evidence="2" type="ORF">SAMN02745244_03471</name>
</gene>
<reference evidence="2 3" key="1">
    <citation type="submission" date="2016-11" db="EMBL/GenBank/DDBJ databases">
        <authorList>
            <person name="Jaros S."/>
            <person name="Januszkiewicz K."/>
            <person name="Wedrychowicz H."/>
        </authorList>
    </citation>
    <scope>NUCLEOTIDE SEQUENCE [LARGE SCALE GENOMIC DNA]</scope>
    <source>
        <strain evidence="2 3">DSM 12906</strain>
    </source>
</reference>
<protein>
    <submittedName>
        <fullName evidence="2">Acyl carrier protein</fullName>
    </submittedName>
</protein>
<feature type="domain" description="Carrier" evidence="1">
    <location>
        <begin position="51"/>
        <end position="130"/>
    </location>
</feature>
<proteinExistence type="predicted"/>
<accession>A0A1M6MVB0</accession>
<keyword evidence="3" id="KW-1185">Reference proteome</keyword>
<dbReference type="InterPro" id="IPR036736">
    <property type="entry name" value="ACP-like_sf"/>
</dbReference>
<sequence length="131" mass="14304">MSPQVVTLAMRCYPGIGSPGPTGSSWNLVSKISPPDTGYLVLSLLMGNDEAFERERIRRFVLDNLLLGDSDRMPSDDESLLEAGVIDSTGILELIEFLEDAFGITVEDTETVPENLDGVERILGYLGRKQG</sequence>
<dbReference type="InterPro" id="IPR009081">
    <property type="entry name" value="PP-bd_ACP"/>
</dbReference>
<dbReference type="Proteomes" id="UP000184512">
    <property type="component" value="Unassembled WGS sequence"/>
</dbReference>
<dbReference type="PROSITE" id="PS50075">
    <property type="entry name" value="CARRIER"/>
    <property type="match status" value="1"/>
</dbReference>
<dbReference type="SUPFAM" id="SSF47336">
    <property type="entry name" value="ACP-like"/>
    <property type="match status" value="1"/>
</dbReference>
<evidence type="ECO:0000313" key="3">
    <source>
        <dbReference type="Proteomes" id="UP000184512"/>
    </source>
</evidence>
<dbReference type="EMBL" id="FQZG01000097">
    <property type="protein sequence ID" value="SHJ87362.1"/>
    <property type="molecule type" value="Genomic_DNA"/>
</dbReference>
<evidence type="ECO:0000313" key="2">
    <source>
        <dbReference type="EMBL" id="SHJ87362.1"/>
    </source>
</evidence>
<organism evidence="2 3">
    <name type="scientific">Tessaracoccus bendigoensis DSM 12906</name>
    <dbReference type="NCBI Taxonomy" id="1123357"/>
    <lineage>
        <taxon>Bacteria</taxon>
        <taxon>Bacillati</taxon>
        <taxon>Actinomycetota</taxon>
        <taxon>Actinomycetes</taxon>
        <taxon>Propionibacteriales</taxon>
        <taxon>Propionibacteriaceae</taxon>
        <taxon>Tessaracoccus</taxon>
    </lineage>
</organism>
<dbReference type="Gene3D" id="1.10.1200.10">
    <property type="entry name" value="ACP-like"/>
    <property type="match status" value="1"/>
</dbReference>
<dbReference type="AlphaFoldDB" id="A0A1M6MVB0"/>